<sequence>MKSVPVCCWLVQPLSQEAQVTPYHGPAFRTRSQRAAAEVGVCAGGAASGRLSFIIATVEVWLQENVSPTLDRLQGLVQQLNKTPGAGGLGDRSFILLESL</sequence>
<accession>A0ABR0Z0N9</accession>
<name>A0ABR0Z0N9_HUSHU</name>
<evidence type="ECO:0000313" key="2">
    <source>
        <dbReference type="Proteomes" id="UP001369086"/>
    </source>
</evidence>
<dbReference type="Proteomes" id="UP001369086">
    <property type="component" value="Unassembled WGS sequence"/>
</dbReference>
<keyword evidence="2" id="KW-1185">Reference proteome</keyword>
<gene>
    <name evidence="1" type="ORF">HHUSO_G20661</name>
</gene>
<proteinExistence type="predicted"/>
<evidence type="ECO:0000313" key="1">
    <source>
        <dbReference type="EMBL" id="KAK6478361.1"/>
    </source>
</evidence>
<comment type="caution">
    <text evidence="1">The sequence shown here is derived from an EMBL/GenBank/DDBJ whole genome shotgun (WGS) entry which is preliminary data.</text>
</comment>
<dbReference type="EMBL" id="JAHFZB010000019">
    <property type="protein sequence ID" value="KAK6478361.1"/>
    <property type="molecule type" value="Genomic_DNA"/>
</dbReference>
<protein>
    <submittedName>
        <fullName evidence="1">Hexosaminidase D isoform X2</fullName>
    </submittedName>
</protein>
<organism evidence="1 2">
    <name type="scientific">Huso huso</name>
    <name type="common">Beluga</name>
    <name type="synonym">Acipenser huso</name>
    <dbReference type="NCBI Taxonomy" id="61971"/>
    <lineage>
        <taxon>Eukaryota</taxon>
        <taxon>Metazoa</taxon>
        <taxon>Chordata</taxon>
        <taxon>Craniata</taxon>
        <taxon>Vertebrata</taxon>
        <taxon>Euteleostomi</taxon>
        <taxon>Actinopterygii</taxon>
        <taxon>Chondrostei</taxon>
        <taxon>Acipenseriformes</taxon>
        <taxon>Acipenseridae</taxon>
        <taxon>Huso</taxon>
    </lineage>
</organism>
<reference evidence="1 2" key="1">
    <citation type="submission" date="2021-05" db="EMBL/GenBank/DDBJ databases">
        <authorList>
            <person name="Zahm M."/>
            <person name="Klopp C."/>
            <person name="Cabau C."/>
            <person name="Kuhl H."/>
            <person name="Suciu R."/>
            <person name="Ciorpac M."/>
            <person name="Holostenco D."/>
            <person name="Gessner J."/>
            <person name="Wuertz S."/>
            <person name="Hohne C."/>
            <person name="Stock M."/>
            <person name="Gislard M."/>
            <person name="Lluch J."/>
            <person name="Milhes M."/>
            <person name="Lampietro C."/>
            <person name="Lopez Roques C."/>
            <person name="Donnadieu C."/>
            <person name="Du K."/>
            <person name="Schartl M."/>
            <person name="Guiguen Y."/>
        </authorList>
    </citation>
    <scope>NUCLEOTIDE SEQUENCE [LARGE SCALE GENOMIC DNA]</scope>
    <source>
        <strain evidence="1">Hh-F2</strain>
        <tissue evidence="1">Blood</tissue>
    </source>
</reference>